<dbReference type="AlphaFoldDB" id="A0A1B1S226"/>
<dbReference type="InterPro" id="IPR018745">
    <property type="entry name" value="MpsC"/>
</dbReference>
<protein>
    <recommendedName>
        <fullName evidence="1">Na+-translocating membrane potential-generating system MpsC domain-containing protein</fullName>
    </recommendedName>
</protein>
<gene>
    <name evidence="2" type="ORF">I858_009620</name>
</gene>
<dbReference type="OrthoDB" id="2677857at2"/>
<sequence>MPNEKTIHTEVGSYISTLLRNHFGKGPTSVFVTVKPPFITIHLRGFLSPPEKILLKQQEHRRVLETRDLLMNQLVVDIKLDLWEISKVDIEDVYADWNLDDQTGMILAVMTDKSPADDFEWDSVIQVESVLEEVEEASRKAQKTPEKTDLYWLNNRTLLIERTGIFVEIEKELIRGGFIEELKLVKRPLERRLLLQTRIEAILKQPISAVFLDWNFITDKGYTLLLLEPAK</sequence>
<reference evidence="2" key="1">
    <citation type="submission" date="2016-10" db="EMBL/GenBank/DDBJ databases">
        <authorList>
            <person name="See-Too W.S."/>
        </authorList>
    </citation>
    <scope>NUCLEOTIDE SEQUENCE</scope>
    <source>
        <strain evidence="2">L10.15</strain>
    </source>
</reference>
<evidence type="ECO:0000259" key="1">
    <source>
        <dbReference type="Pfam" id="PF10057"/>
    </source>
</evidence>
<dbReference type="Proteomes" id="UP000053354">
    <property type="component" value="Chromosome"/>
</dbReference>
<organism evidence="2 3">
    <name type="scientific">Planococcus versutus</name>
    <dbReference type="NCBI Taxonomy" id="1302659"/>
    <lineage>
        <taxon>Bacteria</taxon>
        <taxon>Bacillati</taxon>
        <taxon>Bacillota</taxon>
        <taxon>Bacilli</taxon>
        <taxon>Bacillales</taxon>
        <taxon>Caryophanaceae</taxon>
        <taxon>Planococcus</taxon>
    </lineage>
</organism>
<proteinExistence type="predicted"/>
<feature type="domain" description="Na+-translocating membrane potential-generating system MpsC" evidence="1">
    <location>
        <begin position="5"/>
        <end position="110"/>
    </location>
</feature>
<dbReference type="EMBL" id="CP016540">
    <property type="protein sequence ID" value="ANU27245.1"/>
    <property type="molecule type" value="Genomic_DNA"/>
</dbReference>
<name>A0A1B1S226_9BACL</name>
<evidence type="ECO:0000313" key="3">
    <source>
        <dbReference type="Proteomes" id="UP000053354"/>
    </source>
</evidence>
<accession>A0A1B1S226</accession>
<dbReference type="KEGG" id="pll:I858_009620"/>
<dbReference type="Pfam" id="PF10057">
    <property type="entry name" value="MpsC"/>
    <property type="match status" value="1"/>
</dbReference>
<dbReference type="STRING" id="1302659.I858_009620"/>
<dbReference type="RefSeq" id="WP_049693142.1">
    <property type="nucleotide sequence ID" value="NZ_CP016540.2"/>
</dbReference>
<keyword evidence="3" id="KW-1185">Reference proteome</keyword>
<evidence type="ECO:0000313" key="2">
    <source>
        <dbReference type="EMBL" id="ANU27245.1"/>
    </source>
</evidence>